<keyword evidence="4" id="KW-1185">Reference proteome</keyword>
<feature type="domain" description="DUF6593" evidence="2">
    <location>
        <begin position="9"/>
        <end position="193"/>
    </location>
</feature>
<accession>A0AAW0DSD1</accession>
<reference evidence="3 4" key="1">
    <citation type="submission" date="2024-01" db="EMBL/GenBank/DDBJ databases">
        <title>A draft genome for a cacao thread blight-causing isolate of Paramarasmius palmivorus.</title>
        <authorList>
            <person name="Baruah I.K."/>
            <person name="Bukari Y."/>
            <person name="Amoako-Attah I."/>
            <person name="Meinhardt L.W."/>
            <person name="Bailey B.A."/>
            <person name="Cohen S.P."/>
        </authorList>
    </citation>
    <scope>NUCLEOTIDE SEQUENCE [LARGE SCALE GENOMIC DNA]</scope>
    <source>
        <strain evidence="3 4">GH-12</strain>
    </source>
</reference>
<dbReference type="AlphaFoldDB" id="A0AAW0DSD1"/>
<proteinExistence type="predicted"/>
<protein>
    <recommendedName>
        <fullName evidence="2">DUF6593 domain-containing protein</fullName>
    </recommendedName>
</protein>
<dbReference type="InterPro" id="IPR046528">
    <property type="entry name" value="DUF6593"/>
</dbReference>
<feature type="region of interest" description="Disordered" evidence="1">
    <location>
        <begin position="35"/>
        <end position="54"/>
    </location>
</feature>
<dbReference type="EMBL" id="JAYKXP010000008">
    <property type="protein sequence ID" value="KAK7054634.1"/>
    <property type="molecule type" value="Genomic_DNA"/>
</dbReference>
<comment type="caution">
    <text evidence="3">The sequence shown here is derived from an EMBL/GenBank/DDBJ whole genome shotgun (WGS) entry which is preliminary data.</text>
</comment>
<gene>
    <name evidence="3" type="ORF">VNI00_003097</name>
</gene>
<evidence type="ECO:0000259" key="2">
    <source>
        <dbReference type="Pfam" id="PF20236"/>
    </source>
</evidence>
<evidence type="ECO:0000313" key="3">
    <source>
        <dbReference type="EMBL" id="KAK7054634.1"/>
    </source>
</evidence>
<evidence type="ECO:0000313" key="4">
    <source>
        <dbReference type="Proteomes" id="UP001383192"/>
    </source>
</evidence>
<evidence type="ECO:0000256" key="1">
    <source>
        <dbReference type="SAM" id="MobiDB-lite"/>
    </source>
</evidence>
<name>A0AAW0DSD1_9AGAR</name>
<dbReference type="Proteomes" id="UP001383192">
    <property type="component" value="Unassembled WGS sequence"/>
</dbReference>
<organism evidence="3 4">
    <name type="scientific">Paramarasmius palmivorus</name>
    <dbReference type="NCBI Taxonomy" id="297713"/>
    <lineage>
        <taxon>Eukaryota</taxon>
        <taxon>Fungi</taxon>
        <taxon>Dikarya</taxon>
        <taxon>Basidiomycota</taxon>
        <taxon>Agaricomycotina</taxon>
        <taxon>Agaricomycetes</taxon>
        <taxon>Agaricomycetidae</taxon>
        <taxon>Agaricales</taxon>
        <taxon>Marasmiineae</taxon>
        <taxon>Marasmiaceae</taxon>
        <taxon>Paramarasmius</taxon>
    </lineage>
</organism>
<sequence length="229" mass="25991">MLLRLTSPDILNTSLVDSSTGQVAYLIVTTESPSTCRDSSSSSHTQSSSQADFTVEHEEMRTTIISDVEGKQLGEIAWRGRRPSITISDERVGTLADLFDTTSTKLLPKTLAIPTRFDERYVWAATEASLSLLDFDTNETKGTFHQNVLRSGDKFINTRIPGVGHNYLEFDSHPLAKDVEIIISFFMMEILRRGCFALTPYMFKRSRFWQLQETKDLIVRRLSSRRNTV</sequence>
<feature type="compositionally biased region" description="Low complexity" evidence="1">
    <location>
        <begin position="35"/>
        <end position="49"/>
    </location>
</feature>
<dbReference type="Pfam" id="PF20236">
    <property type="entry name" value="DUF6593"/>
    <property type="match status" value="1"/>
</dbReference>